<proteinExistence type="predicted"/>
<evidence type="ECO:0000313" key="3">
    <source>
        <dbReference type="Proteomes" id="UP000076929"/>
    </source>
</evidence>
<dbReference type="AlphaFoldDB" id="A0A172QTD3"/>
<dbReference type="EMBL" id="CP015622">
    <property type="protein sequence ID" value="ANE03965.1"/>
    <property type="molecule type" value="Genomic_DNA"/>
</dbReference>
<feature type="transmembrane region" description="Helical" evidence="1">
    <location>
        <begin position="53"/>
        <end position="82"/>
    </location>
</feature>
<dbReference type="Proteomes" id="UP000076929">
    <property type="component" value="Chromosome"/>
</dbReference>
<evidence type="ECO:0000313" key="2">
    <source>
        <dbReference type="EMBL" id="ANE03965.1"/>
    </source>
</evidence>
<keyword evidence="1" id="KW-0472">Membrane</keyword>
<accession>A0A172QTD3</accession>
<organism evidence="2 3">
    <name type="scientific">Corynebacterium crudilactis</name>
    <dbReference type="NCBI Taxonomy" id="1652495"/>
    <lineage>
        <taxon>Bacteria</taxon>
        <taxon>Bacillati</taxon>
        <taxon>Actinomycetota</taxon>
        <taxon>Actinomycetes</taxon>
        <taxon>Mycobacteriales</taxon>
        <taxon>Corynebacteriaceae</taxon>
        <taxon>Corynebacterium</taxon>
    </lineage>
</organism>
<feature type="transmembrane region" description="Helical" evidence="1">
    <location>
        <begin position="12"/>
        <end position="33"/>
    </location>
</feature>
<evidence type="ECO:0000256" key="1">
    <source>
        <dbReference type="SAM" id="Phobius"/>
    </source>
</evidence>
<name>A0A172QTD3_9CORY</name>
<gene>
    <name evidence="2" type="ORF">ccrud_06900</name>
</gene>
<keyword evidence="3" id="KW-1185">Reference proteome</keyword>
<reference evidence="2 3" key="1">
    <citation type="submission" date="2016-05" db="EMBL/GenBank/DDBJ databases">
        <title>Complete genome sequence of Corynebacterium crudilactis, a new Corynebacterium species isolated from raw cow's milk.</title>
        <authorList>
            <person name="Christian R."/>
            <person name="Zimmermann J."/>
            <person name="Lipski A."/>
            <person name="Kalinowski J."/>
        </authorList>
    </citation>
    <scope>NUCLEOTIDE SEQUENCE [LARGE SCALE GENOMIC DNA]</scope>
    <source>
        <strain evidence="2 3">JZ16</strain>
    </source>
</reference>
<keyword evidence="1" id="KW-1133">Transmembrane helix</keyword>
<dbReference type="KEGG" id="ccjz:ccrud_06900"/>
<sequence>MSLSIVFGIAGNINLVYLFAALAGIETIFALFVEYKSENSPKVSTTEFWFFSTLVVLGVGATFIFVFPAGLPLFAPAVVTILDKSKTSEK</sequence>
<protein>
    <submittedName>
        <fullName evidence="2">Uncharacterized protein</fullName>
    </submittedName>
</protein>
<keyword evidence="1" id="KW-0812">Transmembrane</keyword>